<dbReference type="InterPro" id="IPR007078">
    <property type="entry name" value="Haem_export_protD_CcmD"/>
</dbReference>
<reference evidence="14" key="4">
    <citation type="submission" date="2023-01" db="EMBL/GenBank/DDBJ databases">
        <title>Draft genome sequence of Methylobacterium oxalidis strain NBRC 107715.</title>
        <authorList>
            <person name="Sun Q."/>
            <person name="Mori K."/>
        </authorList>
    </citation>
    <scope>NUCLEOTIDE SEQUENCE</scope>
    <source>
        <strain evidence="14">NBRC 107715</strain>
    </source>
</reference>
<dbReference type="EMBL" id="BSPK01000018">
    <property type="protein sequence ID" value="GLS62903.1"/>
    <property type="molecule type" value="Genomic_DNA"/>
</dbReference>
<name>A0A512JAJ8_9HYPH</name>
<evidence type="ECO:0000313" key="14">
    <source>
        <dbReference type="EMBL" id="GLS62903.1"/>
    </source>
</evidence>
<evidence type="ECO:0000256" key="6">
    <source>
        <dbReference type="ARBA" id="ARBA00022475"/>
    </source>
</evidence>
<evidence type="ECO:0000256" key="4">
    <source>
        <dbReference type="ARBA" id="ARBA00016461"/>
    </source>
</evidence>
<dbReference type="Proteomes" id="UP000321960">
    <property type="component" value="Unassembled WGS sequence"/>
</dbReference>
<keyword evidence="11 12" id="KW-0472">Membrane</keyword>
<dbReference type="GO" id="GO:0017004">
    <property type="term" value="P:cytochrome complex assembly"/>
    <property type="evidence" value="ECO:0007669"/>
    <property type="project" value="UniProtKB-KW"/>
</dbReference>
<evidence type="ECO:0000313" key="13">
    <source>
        <dbReference type="EMBL" id="GEP06976.1"/>
    </source>
</evidence>
<comment type="similarity">
    <text evidence="3 12">Belongs to the CcmD/CycX/HelD family.</text>
</comment>
<evidence type="ECO:0000256" key="10">
    <source>
        <dbReference type="ARBA" id="ARBA00022989"/>
    </source>
</evidence>
<dbReference type="GO" id="GO:0015886">
    <property type="term" value="P:heme transport"/>
    <property type="evidence" value="ECO:0007669"/>
    <property type="project" value="InterPro"/>
</dbReference>
<evidence type="ECO:0000256" key="3">
    <source>
        <dbReference type="ARBA" id="ARBA00008741"/>
    </source>
</evidence>
<protein>
    <recommendedName>
        <fullName evidence="4 12">Heme exporter protein D</fullName>
    </recommendedName>
</protein>
<dbReference type="NCBIfam" id="TIGR03141">
    <property type="entry name" value="cytochro_ccmD"/>
    <property type="match status" value="1"/>
</dbReference>
<reference evidence="14" key="1">
    <citation type="journal article" date="2014" name="Int. J. Syst. Evol. Microbiol.">
        <title>Complete genome of a new Firmicutes species belonging to the dominant human colonic microbiota ('Ruminococcus bicirculans') reveals two chromosomes and a selective capacity to utilize plant glucans.</title>
        <authorList>
            <consortium name="NISC Comparative Sequencing Program"/>
            <person name="Wegmann U."/>
            <person name="Louis P."/>
            <person name="Goesmann A."/>
            <person name="Henrissat B."/>
            <person name="Duncan S.H."/>
            <person name="Flint H.J."/>
        </authorList>
    </citation>
    <scope>NUCLEOTIDE SEQUENCE</scope>
    <source>
        <strain evidence="14">NBRC 107715</strain>
    </source>
</reference>
<comment type="subcellular location">
    <subcellularLocation>
        <location evidence="2 12">Cell inner membrane</location>
        <topology evidence="2 12">Single-pass membrane protein</topology>
    </subcellularLocation>
</comment>
<dbReference type="OrthoDB" id="7868669at2"/>
<keyword evidence="7 12" id="KW-0997">Cell inner membrane</keyword>
<dbReference type="EMBL" id="BJZU01000131">
    <property type="protein sequence ID" value="GEP06976.1"/>
    <property type="molecule type" value="Genomic_DNA"/>
</dbReference>
<evidence type="ECO:0000256" key="12">
    <source>
        <dbReference type="RuleBase" id="RU363101"/>
    </source>
</evidence>
<evidence type="ECO:0000313" key="15">
    <source>
        <dbReference type="Proteomes" id="UP000321960"/>
    </source>
</evidence>
<keyword evidence="9 12" id="KW-0201">Cytochrome c-type biogenesis</keyword>
<gene>
    <name evidence="14" type="ORF">GCM10007888_12840</name>
    <name evidence="13" type="ORF">MOX02_50140</name>
</gene>
<keyword evidence="8 12" id="KW-0812">Transmembrane</keyword>
<evidence type="ECO:0000313" key="16">
    <source>
        <dbReference type="Proteomes" id="UP001156856"/>
    </source>
</evidence>
<dbReference type="AlphaFoldDB" id="A0A512JAJ8"/>
<accession>A0A512JAJ8</accession>
<comment type="caution">
    <text evidence="13">The sequence shown here is derived from an EMBL/GenBank/DDBJ whole genome shotgun (WGS) entry which is preliminary data.</text>
</comment>
<dbReference type="Pfam" id="PF04995">
    <property type="entry name" value="CcmD"/>
    <property type="match status" value="1"/>
</dbReference>
<comment type="function">
    <text evidence="1 12">Required for the export of heme to the periplasm for the biogenesis of c-type cytochromes.</text>
</comment>
<dbReference type="Proteomes" id="UP001156856">
    <property type="component" value="Unassembled WGS sequence"/>
</dbReference>
<evidence type="ECO:0000256" key="2">
    <source>
        <dbReference type="ARBA" id="ARBA00004377"/>
    </source>
</evidence>
<sequence length="53" mass="5850">MLGFETHLGPHAGFILGAYAFTGLVMGGLVLNAIRDRRAQERALEDLQRRGRP</sequence>
<evidence type="ECO:0000256" key="5">
    <source>
        <dbReference type="ARBA" id="ARBA00022448"/>
    </source>
</evidence>
<dbReference type="GO" id="GO:0005886">
    <property type="term" value="C:plasma membrane"/>
    <property type="evidence" value="ECO:0007669"/>
    <property type="project" value="UniProtKB-SubCell"/>
</dbReference>
<proteinExistence type="inferred from homology"/>
<reference evidence="16" key="2">
    <citation type="journal article" date="2019" name="Int. J. Syst. Evol. Microbiol.">
        <title>The Global Catalogue of Microorganisms (GCM) 10K type strain sequencing project: providing services to taxonomists for standard genome sequencing and annotation.</title>
        <authorList>
            <consortium name="The Broad Institute Genomics Platform"/>
            <consortium name="The Broad Institute Genome Sequencing Center for Infectious Disease"/>
            <person name="Wu L."/>
            <person name="Ma J."/>
        </authorList>
    </citation>
    <scope>NUCLEOTIDE SEQUENCE [LARGE SCALE GENOMIC DNA]</scope>
    <source>
        <strain evidence="16">NBRC 107715</strain>
    </source>
</reference>
<dbReference type="RefSeq" id="WP_147028474.1">
    <property type="nucleotide sequence ID" value="NZ_BJZU01000131.1"/>
</dbReference>
<keyword evidence="10 12" id="KW-1133">Transmembrane helix</keyword>
<evidence type="ECO:0000256" key="1">
    <source>
        <dbReference type="ARBA" id="ARBA00002442"/>
    </source>
</evidence>
<evidence type="ECO:0000256" key="9">
    <source>
        <dbReference type="ARBA" id="ARBA00022748"/>
    </source>
</evidence>
<keyword evidence="5 12" id="KW-0813">Transport</keyword>
<reference evidence="13 15" key="3">
    <citation type="submission" date="2019-07" db="EMBL/GenBank/DDBJ databases">
        <title>Whole genome shotgun sequence of Methylobacterium oxalidis NBRC 107715.</title>
        <authorList>
            <person name="Hosoyama A."/>
            <person name="Uohara A."/>
            <person name="Ohji S."/>
            <person name="Ichikawa N."/>
        </authorList>
    </citation>
    <scope>NUCLEOTIDE SEQUENCE [LARGE SCALE GENOMIC DNA]</scope>
    <source>
        <strain evidence="13 15">NBRC 107715</strain>
    </source>
</reference>
<evidence type="ECO:0000256" key="11">
    <source>
        <dbReference type="ARBA" id="ARBA00023136"/>
    </source>
</evidence>
<evidence type="ECO:0000256" key="8">
    <source>
        <dbReference type="ARBA" id="ARBA00022692"/>
    </source>
</evidence>
<keyword evidence="6 12" id="KW-1003">Cell membrane</keyword>
<evidence type="ECO:0000256" key="7">
    <source>
        <dbReference type="ARBA" id="ARBA00022519"/>
    </source>
</evidence>
<keyword evidence="16" id="KW-1185">Reference proteome</keyword>
<feature type="transmembrane region" description="Helical" evidence="12">
    <location>
        <begin position="12"/>
        <end position="34"/>
    </location>
</feature>
<organism evidence="13 15">
    <name type="scientific">Methylobacterium oxalidis</name>
    <dbReference type="NCBI Taxonomy" id="944322"/>
    <lineage>
        <taxon>Bacteria</taxon>
        <taxon>Pseudomonadati</taxon>
        <taxon>Pseudomonadota</taxon>
        <taxon>Alphaproteobacteria</taxon>
        <taxon>Hyphomicrobiales</taxon>
        <taxon>Methylobacteriaceae</taxon>
        <taxon>Methylobacterium</taxon>
    </lineage>
</organism>